<protein>
    <submittedName>
        <fullName evidence="1">Uncharacterized protein</fullName>
    </submittedName>
</protein>
<comment type="caution">
    <text evidence="1">The sequence shown here is derived from an EMBL/GenBank/DDBJ whole genome shotgun (WGS) entry which is preliminary data.</text>
</comment>
<sequence>VSVNDFSGMFIESATMRIHATESTYIVDDENKEAINQLFYFLNNSVLFKGDPIKGVLMIGAIGGGKTVLMESFIDIFNEVSGKIVTLINSKDLVDIQKRYGFDYLNRRPLFIDDIGKEQTIINTYGTVSKPMEDLINDRYKSAGLTFGTSNLKLEDMPYNKHTIDRMKQMFNVIILPGKTRR</sequence>
<dbReference type="SUPFAM" id="SSF52540">
    <property type="entry name" value="P-loop containing nucleoside triphosphate hydrolases"/>
    <property type="match status" value="1"/>
</dbReference>
<proteinExistence type="predicted"/>
<accession>A0A0F9AXG5</accession>
<reference evidence="1" key="1">
    <citation type="journal article" date="2015" name="Nature">
        <title>Complex archaea that bridge the gap between prokaryotes and eukaryotes.</title>
        <authorList>
            <person name="Spang A."/>
            <person name="Saw J.H."/>
            <person name="Jorgensen S.L."/>
            <person name="Zaremba-Niedzwiedzka K."/>
            <person name="Martijn J."/>
            <person name="Lind A.E."/>
            <person name="van Eijk R."/>
            <person name="Schleper C."/>
            <person name="Guy L."/>
            <person name="Ettema T.J."/>
        </authorList>
    </citation>
    <scope>NUCLEOTIDE SEQUENCE</scope>
</reference>
<name>A0A0F9AXG5_9ZZZZ</name>
<evidence type="ECO:0000313" key="1">
    <source>
        <dbReference type="EMBL" id="KKK83059.1"/>
    </source>
</evidence>
<feature type="non-terminal residue" evidence="1">
    <location>
        <position position="1"/>
    </location>
</feature>
<dbReference type="EMBL" id="LAZR01052396">
    <property type="protein sequence ID" value="KKK83059.1"/>
    <property type="molecule type" value="Genomic_DNA"/>
</dbReference>
<dbReference type="Gene3D" id="3.40.50.300">
    <property type="entry name" value="P-loop containing nucleotide triphosphate hydrolases"/>
    <property type="match status" value="1"/>
</dbReference>
<organism evidence="1">
    <name type="scientific">marine sediment metagenome</name>
    <dbReference type="NCBI Taxonomy" id="412755"/>
    <lineage>
        <taxon>unclassified sequences</taxon>
        <taxon>metagenomes</taxon>
        <taxon>ecological metagenomes</taxon>
    </lineage>
</organism>
<dbReference type="AlphaFoldDB" id="A0A0F9AXG5"/>
<dbReference type="InterPro" id="IPR027417">
    <property type="entry name" value="P-loop_NTPase"/>
</dbReference>
<gene>
    <name evidence="1" type="ORF">LCGC14_2797200</name>
</gene>